<dbReference type="EMBL" id="LTAO01000012">
    <property type="protein sequence ID" value="KYG31781.1"/>
    <property type="molecule type" value="Genomic_DNA"/>
</dbReference>
<keyword evidence="1" id="KW-0472">Membrane</keyword>
<evidence type="ECO:0000313" key="2">
    <source>
        <dbReference type="EMBL" id="KYG31781.1"/>
    </source>
</evidence>
<feature type="transmembrane region" description="Helical" evidence="1">
    <location>
        <begin position="7"/>
        <end position="27"/>
    </location>
</feature>
<gene>
    <name evidence="2" type="ORF">AZF04_03080</name>
</gene>
<sequence length="67" mass="7870">MIINNLWLNAIFVFVTTFFLTYFLRYLLESGDYSLVHNWMEHLITAIGLTIGFTIVIKLKKKKSNSQ</sequence>
<name>A0A162E5G3_9BACI</name>
<keyword evidence="1" id="KW-1133">Transmembrane helix</keyword>
<evidence type="ECO:0000256" key="1">
    <source>
        <dbReference type="SAM" id="Phobius"/>
    </source>
</evidence>
<proteinExistence type="predicted"/>
<keyword evidence="3" id="KW-1185">Reference proteome</keyword>
<protein>
    <submittedName>
        <fullName evidence="2">Uncharacterized protein</fullName>
    </submittedName>
</protein>
<reference evidence="2" key="1">
    <citation type="submission" date="2016-02" db="EMBL/GenBank/DDBJ databases">
        <title>Genome sequence of Bacillus trypoxylicola KCTC 13244(T).</title>
        <authorList>
            <person name="Jeong H."/>
            <person name="Park S.-H."/>
            <person name="Choi S.-K."/>
        </authorList>
    </citation>
    <scope>NUCLEOTIDE SEQUENCE [LARGE SCALE GENOMIC DNA]</scope>
    <source>
        <strain evidence="2">KCTC 13244</strain>
    </source>
</reference>
<organism evidence="2 3">
    <name type="scientific">Alkalihalobacillus trypoxylicola</name>
    <dbReference type="NCBI Taxonomy" id="519424"/>
    <lineage>
        <taxon>Bacteria</taxon>
        <taxon>Bacillati</taxon>
        <taxon>Bacillota</taxon>
        <taxon>Bacilli</taxon>
        <taxon>Bacillales</taxon>
        <taxon>Bacillaceae</taxon>
        <taxon>Alkalihalobacillus</taxon>
    </lineage>
</organism>
<dbReference type="RefSeq" id="WP_061948164.1">
    <property type="nucleotide sequence ID" value="NZ_LTAO01000012.1"/>
</dbReference>
<dbReference type="AlphaFoldDB" id="A0A162E5G3"/>
<comment type="caution">
    <text evidence="2">The sequence shown here is derived from an EMBL/GenBank/DDBJ whole genome shotgun (WGS) entry which is preliminary data.</text>
</comment>
<feature type="transmembrane region" description="Helical" evidence="1">
    <location>
        <begin position="39"/>
        <end position="57"/>
    </location>
</feature>
<accession>A0A162E5G3</accession>
<evidence type="ECO:0000313" key="3">
    <source>
        <dbReference type="Proteomes" id="UP000075806"/>
    </source>
</evidence>
<dbReference type="Proteomes" id="UP000075806">
    <property type="component" value="Unassembled WGS sequence"/>
</dbReference>
<keyword evidence="1" id="KW-0812">Transmembrane</keyword>